<feature type="compositionally biased region" description="Low complexity" evidence="1">
    <location>
        <begin position="26"/>
        <end position="41"/>
    </location>
</feature>
<dbReference type="RefSeq" id="WP_213012840.1">
    <property type="nucleotide sequence ID" value="NZ_BOQN01000137.1"/>
</dbReference>
<reference evidence="4 5" key="1">
    <citation type="submission" date="2021-03" db="EMBL/GenBank/DDBJ databases">
        <title>Whole genome shotgun sequence of Actinoplanes toevensis NBRC 105298.</title>
        <authorList>
            <person name="Komaki H."/>
            <person name="Tamura T."/>
        </authorList>
    </citation>
    <scope>NUCLEOTIDE SEQUENCE [LARGE SCALE GENOMIC DNA]</scope>
    <source>
        <strain evidence="4 5">NBRC 105298</strain>
    </source>
</reference>
<keyword evidence="2" id="KW-1133">Transmembrane helix</keyword>
<feature type="region of interest" description="Disordered" evidence="1">
    <location>
        <begin position="1"/>
        <end position="149"/>
    </location>
</feature>
<feature type="compositionally biased region" description="Low complexity" evidence="1">
    <location>
        <begin position="124"/>
        <end position="149"/>
    </location>
</feature>
<keyword evidence="5" id="KW-1185">Reference proteome</keyword>
<evidence type="ECO:0000256" key="1">
    <source>
        <dbReference type="SAM" id="MobiDB-lite"/>
    </source>
</evidence>
<proteinExistence type="predicted"/>
<feature type="transmembrane region" description="Helical" evidence="2">
    <location>
        <begin position="193"/>
        <end position="216"/>
    </location>
</feature>
<evidence type="ECO:0000256" key="2">
    <source>
        <dbReference type="SAM" id="Phobius"/>
    </source>
</evidence>
<dbReference type="InterPro" id="IPR021949">
    <property type="entry name" value="DUF3566_TM"/>
</dbReference>
<accession>A0A919WBL1</accession>
<dbReference type="EMBL" id="BOQN01000137">
    <property type="protein sequence ID" value="GIM97196.1"/>
    <property type="molecule type" value="Genomic_DNA"/>
</dbReference>
<evidence type="ECO:0000313" key="5">
    <source>
        <dbReference type="Proteomes" id="UP000677082"/>
    </source>
</evidence>
<feature type="domain" description="DUF3566" evidence="3">
    <location>
        <begin position="175"/>
        <end position="296"/>
    </location>
</feature>
<name>A0A919WBL1_9ACTN</name>
<keyword evidence="2" id="KW-0472">Membrane</keyword>
<comment type="caution">
    <text evidence="4">The sequence shown here is derived from an EMBL/GenBank/DDBJ whole genome shotgun (WGS) entry which is preliminary data.</text>
</comment>
<evidence type="ECO:0000313" key="4">
    <source>
        <dbReference type="EMBL" id="GIM97196.1"/>
    </source>
</evidence>
<gene>
    <name evidence="4" type="ORF">Ato02nite_089890</name>
</gene>
<keyword evidence="2" id="KW-0812">Transmembrane</keyword>
<protein>
    <recommendedName>
        <fullName evidence="3">DUF3566 domain-containing protein</fullName>
    </recommendedName>
</protein>
<dbReference type="Proteomes" id="UP000677082">
    <property type="component" value="Unassembled WGS sequence"/>
</dbReference>
<dbReference type="Pfam" id="PF12089">
    <property type="entry name" value="DUF3566"/>
    <property type="match status" value="1"/>
</dbReference>
<feature type="transmembrane region" description="Helical" evidence="2">
    <location>
        <begin position="249"/>
        <end position="272"/>
    </location>
</feature>
<organism evidence="4 5">
    <name type="scientific">Paractinoplanes toevensis</name>
    <dbReference type="NCBI Taxonomy" id="571911"/>
    <lineage>
        <taxon>Bacteria</taxon>
        <taxon>Bacillati</taxon>
        <taxon>Actinomycetota</taxon>
        <taxon>Actinomycetes</taxon>
        <taxon>Micromonosporales</taxon>
        <taxon>Micromonosporaceae</taxon>
        <taxon>Paractinoplanes</taxon>
    </lineage>
</organism>
<evidence type="ECO:0000259" key="3">
    <source>
        <dbReference type="Pfam" id="PF12089"/>
    </source>
</evidence>
<sequence>MPETQAKSGGSGTSATPDEAAKKDAAANGREAAARTAAPADAPSPPKFTRAPGMAPPPGEPPADSDGSSDGKRAGGPSVAKGSATVPVVTKGKGTLPGSTSQARPATAPSAAPQRPAGPPGAPNQPGNTTGATKRPGGASGPGAATGSAAVGAARVTEAVRSARSTVTGAAARGPRRARLNLKRIDPWSVMKFSFAVSVVLFIVVVVATSVLYLALDAMGVWTEVNNSLKELVSASGGTDGSASGGFRITAWGVIGTSMLVGAVNVVLFTALATLGAFIYNVCADLVGGVELTLAERD</sequence>
<dbReference type="AlphaFoldDB" id="A0A919WBL1"/>